<keyword evidence="3" id="KW-0106">Calcium</keyword>
<reference evidence="5 6" key="1">
    <citation type="submission" date="2020-02" db="EMBL/GenBank/DDBJ databases">
        <title>Draft genome sequence of Haematococcus lacustris strain NIES-144.</title>
        <authorList>
            <person name="Morimoto D."/>
            <person name="Nakagawa S."/>
            <person name="Yoshida T."/>
            <person name="Sawayama S."/>
        </authorList>
    </citation>
    <scope>NUCLEOTIDE SEQUENCE [LARGE SCALE GENOMIC DNA]</scope>
    <source>
        <strain evidence="5 6">NIES-144</strain>
    </source>
</reference>
<feature type="domain" description="EF-hand" evidence="4">
    <location>
        <begin position="1"/>
        <end position="24"/>
    </location>
</feature>
<dbReference type="AlphaFoldDB" id="A0A6A0A5P3"/>
<keyword evidence="1" id="KW-0479">Metal-binding</keyword>
<dbReference type="InterPro" id="IPR002048">
    <property type="entry name" value="EF_hand_dom"/>
</dbReference>
<evidence type="ECO:0000256" key="2">
    <source>
        <dbReference type="ARBA" id="ARBA00022737"/>
    </source>
</evidence>
<evidence type="ECO:0000256" key="1">
    <source>
        <dbReference type="ARBA" id="ARBA00022723"/>
    </source>
</evidence>
<dbReference type="FunFam" id="1.10.238.10:FF:000001">
    <property type="entry name" value="Calmodulin 1"/>
    <property type="match status" value="1"/>
</dbReference>
<organism evidence="5 6">
    <name type="scientific">Haematococcus lacustris</name>
    <name type="common">Green alga</name>
    <name type="synonym">Haematococcus pluvialis</name>
    <dbReference type="NCBI Taxonomy" id="44745"/>
    <lineage>
        <taxon>Eukaryota</taxon>
        <taxon>Viridiplantae</taxon>
        <taxon>Chlorophyta</taxon>
        <taxon>core chlorophytes</taxon>
        <taxon>Chlorophyceae</taxon>
        <taxon>CS clade</taxon>
        <taxon>Chlamydomonadales</taxon>
        <taxon>Haematococcaceae</taxon>
        <taxon>Haematococcus</taxon>
    </lineage>
</organism>
<sequence length="186" mass="19895">MDKDGDGVLSLRELRDALTQRGISTTDKTAKLLLERADLDGSGGVDYLEFLASTVHLARLERDERMWRAFRHFDTADTGFISRENLVQGLAHMGTKVDVDKILAEVDQDGDGKICYNEFCNMLRHQPEPAALSTFANDGAAAAAAAVHSSGTTSPSLSKQLNAQAAACAATVLAQNTVAQCLIGLS</sequence>
<evidence type="ECO:0000256" key="3">
    <source>
        <dbReference type="ARBA" id="ARBA00022837"/>
    </source>
</evidence>
<evidence type="ECO:0000313" key="5">
    <source>
        <dbReference type="EMBL" id="GFH27808.1"/>
    </source>
</evidence>
<accession>A0A6A0A5P3</accession>
<dbReference type="PANTHER" id="PTHR45942">
    <property type="entry name" value="PROTEIN PHOSPATASE 3 REGULATORY SUBUNIT B ALPHA ISOFORM TYPE 1"/>
    <property type="match status" value="1"/>
</dbReference>
<evidence type="ECO:0000313" key="6">
    <source>
        <dbReference type="Proteomes" id="UP000485058"/>
    </source>
</evidence>
<dbReference type="PROSITE" id="PS50222">
    <property type="entry name" value="EF_HAND_2"/>
    <property type="match status" value="2"/>
</dbReference>
<dbReference type="GO" id="GO:0005509">
    <property type="term" value="F:calcium ion binding"/>
    <property type="evidence" value="ECO:0007669"/>
    <property type="project" value="InterPro"/>
</dbReference>
<dbReference type="InterPro" id="IPR011992">
    <property type="entry name" value="EF-hand-dom_pair"/>
</dbReference>
<dbReference type="Proteomes" id="UP000485058">
    <property type="component" value="Unassembled WGS sequence"/>
</dbReference>
<evidence type="ECO:0000259" key="4">
    <source>
        <dbReference type="PROSITE" id="PS50222"/>
    </source>
</evidence>
<dbReference type="CDD" id="cd00051">
    <property type="entry name" value="EFh"/>
    <property type="match status" value="2"/>
</dbReference>
<dbReference type="EMBL" id="BLLF01003627">
    <property type="protein sequence ID" value="GFH27808.1"/>
    <property type="molecule type" value="Genomic_DNA"/>
</dbReference>
<comment type="caution">
    <text evidence="5">The sequence shown here is derived from an EMBL/GenBank/DDBJ whole genome shotgun (WGS) entry which is preliminary data.</text>
</comment>
<gene>
    <name evidence="5" type="ORF">HaLaN_26190</name>
</gene>
<keyword evidence="6" id="KW-1185">Reference proteome</keyword>
<keyword evidence="2" id="KW-0677">Repeat</keyword>
<dbReference type="Pfam" id="PF13499">
    <property type="entry name" value="EF-hand_7"/>
    <property type="match status" value="2"/>
</dbReference>
<dbReference type="SUPFAM" id="SSF47473">
    <property type="entry name" value="EF-hand"/>
    <property type="match status" value="1"/>
</dbReference>
<dbReference type="PROSITE" id="PS00018">
    <property type="entry name" value="EF_HAND_1"/>
    <property type="match status" value="2"/>
</dbReference>
<proteinExistence type="predicted"/>
<protein>
    <recommendedName>
        <fullName evidence="4">EF-hand domain-containing protein</fullName>
    </recommendedName>
</protein>
<dbReference type="InterPro" id="IPR018247">
    <property type="entry name" value="EF_Hand_1_Ca_BS"/>
</dbReference>
<dbReference type="Gene3D" id="1.10.238.10">
    <property type="entry name" value="EF-hand"/>
    <property type="match status" value="1"/>
</dbReference>
<dbReference type="SMART" id="SM00054">
    <property type="entry name" value="EFh"/>
    <property type="match status" value="4"/>
</dbReference>
<name>A0A6A0A5P3_HAELA</name>
<feature type="domain" description="EF-hand" evidence="4">
    <location>
        <begin position="94"/>
        <end position="129"/>
    </location>
</feature>